<feature type="transmembrane region" description="Helical" evidence="7">
    <location>
        <begin position="381"/>
        <end position="403"/>
    </location>
</feature>
<evidence type="ECO:0000256" key="5">
    <source>
        <dbReference type="ARBA" id="ARBA00022989"/>
    </source>
</evidence>
<organism evidence="8 9">
    <name type="scientific">Giesbergeria anulus</name>
    <dbReference type="NCBI Taxonomy" id="180197"/>
    <lineage>
        <taxon>Bacteria</taxon>
        <taxon>Pseudomonadati</taxon>
        <taxon>Pseudomonadota</taxon>
        <taxon>Betaproteobacteria</taxon>
        <taxon>Burkholderiales</taxon>
        <taxon>Comamonadaceae</taxon>
        <taxon>Giesbergeria</taxon>
    </lineage>
</organism>
<feature type="transmembrane region" description="Helical" evidence="7">
    <location>
        <begin position="410"/>
        <end position="427"/>
    </location>
</feature>
<feature type="transmembrane region" description="Helical" evidence="7">
    <location>
        <begin position="90"/>
        <end position="114"/>
    </location>
</feature>
<dbReference type="PANTHER" id="PTHR33567:SF3">
    <property type="entry name" value="CHROMATE ION TRANSPORTER (EUROFUNG)"/>
    <property type="match status" value="1"/>
</dbReference>
<evidence type="ECO:0000313" key="8">
    <source>
        <dbReference type="EMBL" id="SER52795.1"/>
    </source>
</evidence>
<feature type="transmembrane region" description="Helical" evidence="7">
    <location>
        <begin position="155"/>
        <end position="186"/>
    </location>
</feature>
<gene>
    <name evidence="8" type="ORF">SAMN02982919_02553</name>
</gene>
<comment type="subcellular location">
    <subcellularLocation>
        <location evidence="1">Cell membrane</location>
        <topology evidence="1">Multi-pass membrane protein</topology>
    </subcellularLocation>
</comment>
<dbReference type="PANTHER" id="PTHR33567">
    <property type="entry name" value="CHROMATE ION TRANSPORTER (EUROFUNG)"/>
    <property type="match status" value="1"/>
</dbReference>
<dbReference type="GO" id="GO:0015109">
    <property type="term" value="F:chromate transmembrane transporter activity"/>
    <property type="evidence" value="ECO:0007669"/>
    <property type="project" value="InterPro"/>
</dbReference>
<feature type="transmembrane region" description="Helical" evidence="7">
    <location>
        <begin position="264"/>
        <end position="284"/>
    </location>
</feature>
<feature type="transmembrane region" description="Helical" evidence="7">
    <location>
        <begin position="120"/>
        <end position="143"/>
    </location>
</feature>
<protein>
    <submittedName>
        <fullName evidence="8">Chromate transporter</fullName>
    </submittedName>
</protein>
<keyword evidence="5 7" id="KW-1133">Transmembrane helix</keyword>
<evidence type="ECO:0000313" key="9">
    <source>
        <dbReference type="Proteomes" id="UP000199766"/>
    </source>
</evidence>
<accession>A0A1H9PY95</accession>
<feature type="transmembrane region" description="Helical" evidence="7">
    <location>
        <begin position="336"/>
        <end position="361"/>
    </location>
</feature>
<dbReference type="OrthoDB" id="8969999at2"/>
<reference evidence="8 9" key="1">
    <citation type="submission" date="2016-10" db="EMBL/GenBank/DDBJ databases">
        <authorList>
            <person name="de Groot N.N."/>
        </authorList>
    </citation>
    <scope>NUCLEOTIDE SEQUENCE [LARGE SCALE GENOMIC DNA]</scope>
    <source>
        <strain evidence="8 9">ATCC 35958</strain>
    </source>
</reference>
<keyword evidence="3" id="KW-1003">Cell membrane</keyword>
<comment type="similarity">
    <text evidence="2">Belongs to the chromate ion transporter (CHR) (TC 2.A.51) family.</text>
</comment>
<dbReference type="EMBL" id="FOGD01000009">
    <property type="protein sequence ID" value="SER52795.1"/>
    <property type="molecule type" value="Genomic_DNA"/>
</dbReference>
<keyword evidence="4 7" id="KW-0812">Transmembrane</keyword>
<evidence type="ECO:0000256" key="7">
    <source>
        <dbReference type="SAM" id="Phobius"/>
    </source>
</evidence>
<dbReference type="InterPro" id="IPR014047">
    <property type="entry name" value="Chr_Tranpt_l_chain"/>
</dbReference>
<name>A0A1H9PY95_9BURK</name>
<dbReference type="Pfam" id="PF02417">
    <property type="entry name" value="Chromate_transp"/>
    <property type="match status" value="2"/>
</dbReference>
<evidence type="ECO:0000256" key="6">
    <source>
        <dbReference type="ARBA" id="ARBA00023136"/>
    </source>
</evidence>
<keyword evidence="9" id="KW-1185">Reference proteome</keyword>
<dbReference type="PIRSF" id="PIRSF004810">
    <property type="entry name" value="ChrA"/>
    <property type="match status" value="1"/>
</dbReference>
<dbReference type="GO" id="GO:0005886">
    <property type="term" value="C:plasma membrane"/>
    <property type="evidence" value="ECO:0007669"/>
    <property type="project" value="UniProtKB-SubCell"/>
</dbReference>
<feature type="transmembrane region" description="Helical" evidence="7">
    <location>
        <begin position="233"/>
        <end position="252"/>
    </location>
</feature>
<evidence type="ECO:0000256" key="2">
    <source>
        <dbReference type="ARBA" id="ARBA00005262"/>
    </source>
</evidence>
<proteinExistence type="inferred from homology"/>
<dbReference type="RefSeq" id="WP_091458240.1">
    <property type="nucleotide sequence ID" value="NZ_FOGD01000009.1"/>
</dbReference>
<dbReference type="Proteomes" id="UP000199766">
    <property type="component" value="Unassembled WGS sequence"/>
</dbReference>
<evidence type="ECO:0000256" key="1">
    <source>
        <dbReference type="ARBA" id="ARBA00004651"/>
    </source>
</evidence>
<dbReference type="STRING" id="180197.SAMN02982919_02553"/>
<evidence type="ECO:0000256" key="3">
    <source>
        <dbReference type="ARBA" id="ARBA00022475"/>
    </source>
</evidence>
<keyword evidence="6 7" id="KW-0472">Membrane</keyword>
<evidence type="ECO:0000256" key="4">
    <source>
        <dbReference type="ARBA" id="ARBA00022692"/>
    </source>
</evidence>
<sequence>MTTETAIDSVETQPQELTRAEAFKYWLKLGFISFGGPAGQIAIMHEELVVRRRWISENRFLHALNYCMLLPGPEAQQLATYIGWLMHRTWGGIVAGGLFVLPSLFILIALSWVYMAFGNIPVIAGLFYGIKPSVTALVVHAAYRVGSRALKNAWLWGIAAGAFVAIFALDLPFPLIVLMAGLIGYFGGKYAPDKFRAGGGHGASKKAYGAALIDDHTPTPVHALFSWSCFRTVLVVSFALWAVMLGTLTAVYGWNGVLTQMGWFFTKAALMTFGGAYAVLPYVYQGGVDHYQWLTAPQMIDGLALGETTPGPLIMVVAFVGFVGGWTKAIFGSDSLFLAGAAAATVVTFFTFLPSFFFILLGGPFIESTHGNLKFTAPLTGITAAVVGVIVNLAVFFAYHVLWPQGLSGHFEWASAFIGLAAGLALFRFKVGVIPVVLGSGIAGLAFQFGAAAVHLNV</sequence>
<feature type="transmembrane region" description="Helical" evidence="7">
    <location>
        <begin position="433"/>
        <end position="456"/>
    </location>
</feature>
<dbReference type="AlphaFoldDB" id="A0A1H9PY95"/>
<feature type="transmembrane region" description="Helical" evidence="7">
    <location>
        <begin position="304"/>
        <end position="324"/>
    </location>
</feature>
<dbReference type="NCBIfam" id="TIGR00937">
    <property type="entry name" value="2A51"/>
    <property type="match status" value="1"/>
</dbReference>
<dbReference type="InterPro" id="IPR003370">
    <property type="entry name" value="Chromate_transpt"/>
</dbReference>